<reference evidence="1" key="1">
    <citation type="journal article" date="2021" name="PeerJ">
        <title>Extensive microbial diversity within the chicken gut microbiome revealed by metagenomics and culture.</title>
        <authorList>
            <person name="Gilroy R."/>
            <person name="Ravi A."/>
            <person name="Getino M."/>
            <person name="Pursley I."/>
            <person name="Horton D.L."/>
            <person name="Alikhan N.F."/>
            <person name="Baker D."/>
            <person name="Gharbi K."/>
            <person name="Hall N."/>
            <person name="Watson M."/>
            <person name="Adriaenssens E.M."/>
            <person name="Foster-Nyarko E."/>
            <person name="Jarju S."/>
            <person name="Secka A."/>
            <person name="Antonio M."/>
            <person name="Oren A."/>
            <person name="Chaudhuri R.R."/>
            <person name="La Ragione R."/>
            <person name="Hildebrand F."/>
            <person name="Pallen M.J."/>
        </authorList>
    </citation>
    <scope>NUCLEOTIDE SEQUENCE</scope>
    <source>
        <strain evidence="1">CHK179-5677</strain>
    </source>
</reference>
<protein>
    <submittedName>
        <fullName evidence="1">Helix-turn-helix domain-containing protein</fullName>
    </submittedName>
</protein>
<name>A0A921SSK7_9FIRM</name>
<reference evidence="1" key="2">
    <citation type="submission" date="2021-09" db="EMBL/GenBank/DDBJ databases">
        <authorList>
            <person name="Gilroy R."/>
        </authorList>
    </citation>
    <scope>NUCLEOTIDE SEQUENCE</scope>
    <source>
        <strain evidence="1">CHK179-5677</strain>
    </source>
</reference>
<sequence>MGASRVTPAEIVEMYRLYAKLGSYAAVGREMGRSGSTVARYIKMEGTPPIVKHTFSEVVREGDKTK</sequence>
<dbReference type="EMBL" id="DYUC01000065">
    <property type="protein sequence ID" value="HJG86706.1"/>
    <property type="molecule type" value="Genomic_DNA"/>
</dbReference>
<accession>A0A921SSK7</accession>
<proteinExistence type="predicted"/>
<evidence type="ECO:0000313" key="2">
    <source>
        <dbReference type="Proteomes" id="UP000760668"/>
    </source>
</evidence>
<organism evidence="1 2">
    <name type="scientific">Pseudoflavonifractor capillosus</name>
    <dbReference type="NCBI Taxonomy" id="106588"/>
    <lineage>
        <taxon>Bacteria</taxon>
        <taxon>Bacillati</taxon>
        <taxon>Bacillota</taxon>
        <taxon>Clostridia</taxon>
        <taxon>Eubacteriales</taxon>
        <taxon>Oscillospiraceae</taxon>
        <taxon>Pseudoflavonifractor</taxon>
    </lineage>
</organism>
<dbReference type="AlphaFoldDB" id="A0A921SSK7"/>
<gene>
    <name evidence="1" type="ORF">K8V01_06770</name>
</gene>
<evidence type="ECO:0000313" key="1">
    <source>
        <dbReference type="EMBL" id="HJG86706.1"/>
    </source>
</evidence>
<dbReference type="Proteomes" id="UP000760668">
    <property type="component" value="Unassembled WGS sequence"/>
</dbReference>
<dbReference type="RefSeq" id="WP_191540655.1">
    <property type="nucleotide sequence ID" value="NZ_DYUC01000065.1"/>
</dbReference>
<comment type="caution">
    <text evidence="1">The sequence shown here is derived from an EMBL/GenBank/DDBJ whole genome shotgun (WGS) entry which is preliminary data.</text>
</comment>